<dbReference type="AlphaFoldDB" id="A0A7W4YIX9"/>
<dbReference type="PROSITE" id="PS51257">
    <property type="entry name" value="PROKAR_LIPOPROTEIN"/>
    <property type="match status" value="1"/>
</dbReference>
<dbReference type="PANTHER" id="PTHR34853:SF1">
    <property type="entry name" value="LIPASE 5"/>
    <property type="match status" value="1"/>
</dbReference>
<dbReference type="SUPFAM" id="SSF53474">
    <property type="entry name" value="alpha/beta-Hydrolases"/>
    <property type="match status" value="1"/>
</dbReference>
<dbReference type="Pfam" id="PF03583">
    <property type="entry name" value="LIP"/>
    <property type="match status" value="1"/>
</dbReference>
<keyword evidence="3" id="KW-1185">Reference proteome</keyword>
<feature type="signal peptide" evidence="1">
    <location>
        <begin position="1"/>
        <end position="26"/>
    </location>
</feature>
<feature type="chain" id="PRO_5031239549" evidence="1">
    <location>
        <begin position="27"/>
        <end position="398"/>
    </location>
</feature>
<evidence type="ECO:0000313" key="2">
    <source>
        <dbReference type="EMBL" id="MBB2966084.1"/>
    </source>
</evidence>
<gene>
    <name evidence="2" type="ORF">FHX33_000816</name>
</gene>
<evidence type="ECO:0000256" key="1">
    <source>
        <dbReference type="SAM" id="SignalP"/>
    </source>
</evidence>
<dbReference type="EMBL" id="JACHVP010000001">
    <property type="protein sequence ID" value="MBB2966084.1"/>
    <property type="molecule type" value="Genomic_DNA"/>
</dbReference>
<evidence type="ECO:0000313" key="3">
    <source>
        <dbReference type="Proteomes" id="UP000538196"/>
    </source>
</evidence>
<dbReference type="PANTHER" id="PTHR34853">
    <property type="match status" value="1"/>
</dbReference>
<organism evidence="2 3">
    <name type="scientific">Leifsonia aquatica</name>
    <name type="common">Corynebacterium aquaticum</name>
    <dbReference type="NCBI Taxonomy" id="144185"/>
    <lineage>
        <taxon>Bacteria</taxon>
        <taxon>Bacillati</taxon>
        <taxon>Actinomycetota</taxon>
        <taxon>Actinomycetes</taxon>
        <taxon>Micrococcales</taxon>
        <taxon>Microbacteriaceae</taxon>
        <taxon>Leifsonia</taxon>
    </lineage>
</organism>
<keyword evidence="1" id="KW-0732">Signal</keyword>
<comment type="caution">
    <text evidence="2">The sequence shown here is derived from an EMBL/GenBank/DDBJ whole genome shotgun (WGS) entry which is preliminary data.</text>
</comment>
<dbReference type="GO" id="GO:0004806">
    <property type="term" value="F:triacylglycerol lipase activity"/>
    <property type="evidence" value="ECO:0007669"/>
    <property type="project" value="InterPro"/>
</dbReference>
<reference evidence="2 3" key="1">
    <citation type="submission" date="2020-08" db="EMBL/GenBank/DDBJ databases">
        <title>Sequencing the genomes of 1000 actinobacteria strains.</title>
        <authorList>
            <person name="Klenk H.-P."/>
        </authorList>
    </citation>
    <scope>NUCLEOTIDE SEQUENCE [LARGE SCALE GENOMIC DNA]</scope>
    <source>
        <strain evidence="2 3">DSM 20146</strain>
    </source>
</reference>
<sequence length="398" mass="41247">MIRRATRALTVLAVVGLLAACTPVQAERLEDDAASAPAVARFYEQPDPLPAGGPGAVIRSAPTLGAPAGSVATRILFHSTDLNGRPVVNSGLLVVPDSPAPAGGRTIVSWGHPTTGVAEDCAPSRSVDPYDSVEGLTDFLNRGYAVVYTDYTGMGTAGPDSYLVGDTEGRNVLDAARAARAVLGEDGSDRVVLWGHSQGGQAVLFAAQLAHTYAPELDVRAAAVAAPATDLASLLRDDIGDVSGVTIGSYAFQAYSTVYDEPLDSILTPHAITALPAMNELCLLSQNKELHTIAQPLVGRFLTSDPETAEPWAGLLAQNTPGGTALAMPLFVAQGESDKLVRPSATDTFVAAAKADGTTVTYDRIPGATHATVALRSLRSLFDWLHAVGVSGTPDATR</sequence>
<protein>
    <submittedName>
        <fullName evidence="2">Pimeloyl-ACP methyl ester carboxylesterase</fullName>
    </submittedName>
</protein>
<dbReference type="InterPro" id="IPR005152">
    <property type="entry name" value="Lipase_secreted"/>
</dbReference>
<accession>A0A7W4YIX9</accession>
<dbReference type="GO" id="GO:0016042">
    <property type="term" value="P:lipid catabolic process"/>
    <property type="evidence" value="ECO:0007669"/>
    <property type="project" value="InterPro"/>
</dbReference>
<dbReference type="RefSeq" id="WP_338091997.1">
    <property type="nucleotide sequence ID" value="NZ_JACHVP010000001.1"/>
</dbReference>
<dbReference type="PIRSF" id="PIRSF029171">
    <property type="entry name" value="Esterase_LipA"/>
    <property type="match status" value="1"/>
</dbReference>
<name>A0A7W4YIX9_LEIAQ</name>
<dbReference type="Proteomes" id="UP000538196">
    <property type="component" value="Unassembled WGS sequence"/>
</dbReference>
<dbReference type="Gene3D" id="3.40.50.1820">
    <property type="entry name" value="alpha/beta hydrolase"/>
    <property type="match status" value="2"/>
</dbReference>
<proteinExistence type="predicted"/>
<dbReference type="InterPro" id="IPR029058">
    <property type="entry name" value="AB_hydrolase_fold"/>
</dbReference>